<comment type="catalytic activity">
    <reaction evidence="5">
        <text>N,N-dimethyl-1,4-phenylenediamine + anthranilate + 2 NAD(+) = 2-(4-dimethylaminophenyl)diazenylbenzoate + 2 NADH + 2 H(+)</text>
        <dbReference type="Rhea" id="RHEA:55872"/>
        <dbReference type="ChEBI" id="CHEBI:15378"/>
        <dbReference type="ChEBI" id="CHEBI:15783"/>
        <dbReference type="ChEBI" id="CHEBI:16567"/>
        <dbReference type="ChEBI" id="CHEBI:57540"/>
        <dbReference type="ChEBI" id="CHEBI:57945"/>
        <dbReference type="ChEBI" id="CHEBI:71579"/>
        <dbReference type="EC" id="1.7.1.17"/>
    </reaction>
    <physiologicalReaction direction="right-to-left" evidence="5">
        <dbReference type="Rhea" id="RHEA:55874"/>
    </physiologicalReaction>
</comment>
<comment type="function">
    <text evidence="6">Quinone reductase that provides resistance to thiol-specific stress caused by electrophilic quinones.</text>
</comment>
<protein>
    <recommendedName>
        <fullName evidence="6">FMN dependent NADH:quinone oxidoreductase</fullName>
        <ecNumber evidence="6">1.6.5.-</ecNumber>
    </recommendedName>
    <alternativeName>
        <fullName evidence="6">Azo-dye reductase</fullName>
    </alternativeName>
    <alternativeName>
        <fullName evidence="6">FMN-dependent NADH-azo compound oxidoreductase</fullName>
    </alternativeName>
    <alternativeName>
        <fullName evidence="6">FMN-dependent NADH-azoreductase</fullName>
        <ecNumber evidence="6">1.7.1.17</ecNumber>
    </alternativeName>
</protein>
<dbReference type="RefSeq" id="WP_397096211.1">
    <property type="nucleotide sequence ID" value="NZ_JBIRYO010000045.1"/>
</dbReference>
<sequence length="208" mass="23342">MTRLLHISASPRGEQSESIALAAGFLATYVEAHPEAVIDEWNLWETDLPDMGPAAAQAKMNALTGTALTDAQNESWNRVLDTFRRFDSYEHYLFSVPMWNHGLPYILKHFIDVISQNGMLFAIDQQAGYRGLLTGKKAVSIYTAAVYHPNSPDEFGVDFHASYFDYWLRFAGITDTARITFYANMFEDDIDACRQQALQAAAILGKGF</sequence>
<keyword evidence="9" id="KW-1185">Reference proteome</keyword>
<keyword evidence="4 6" id="KW-0520">NAD</keyword>
<comment type="catalytic activity">
    <reaction evidence="6">
        <text>2 a quinone + NADH + H(+) = 2 a 1,4-benzosemiquinone + NAD(+)</text>
        <dbReference type="Rhea" id="RHEA:65952"/>
        <dbReference type="ChEBI" id="CHEBI:15378"/>
        <dbReference type="ChEBI" id="CHEBI:57540"/>
        <dbReference type="ChEBI" id="CHEBI:57945"/>
        <dbReference type="ChEBI" id="CHEBI:132124"/>
        <dbReference type="ChEBI" id="CHEBI:134225"/>
    </reaction>
</comment>
<organism evidence="8 9">
    <name type="scientific">Nocardia xishanensis</name>
    <dbReference type="NCBI Taxonomy" id="238964"/>
    <lineage>
        <taxon>Bacteria</taxon>
        <taxon>Bacillati</taxon>
        <taxon>Actinomycetota</taxon>
        <taxon>Actinomycetes</taxon>
        <taxon>Mycobacteriales</taxon>
        <taxon>Nocardiaceae</taxon>
        <taxon>Nocardia</taxon>
    </lineage>
</organism>
<dbReference type="EMBL" id="JBIRYO010000045">
    <property type="protein sequence ID" value="MFI2478623.1"/>
    <property type="molecule type" value="Genomic_DNA"/>
</dbReference>
<evidence type="ECO:0000256" key="6">
    <source>
        <dbReference type="HAMAP-Rule" id="MF_01216"/>
    </source>
</evidence>
<evidence type="ECO:0000256" key="4">
    <source>
        <dbReference type="ARBA" id="ARBA00023027"/>
    </source>
</evidence>
<evidence type="ECO:0000256" key="3">
    <source>
        <dbReference type="ARBA" id="ARBA00023002"/>
    </source>
</evidence>
<evidence type="ECO:0000256" key="5">
    <source>
        <dbReference type="ARBA" id="ARBA00048542"/>
    </source>
</evidence>
<comment type="caution">
    <text evidence="8">The sequence shown here is derived from an EMBL/GenBank/DDBJ whole genome shotgun (WGS) entry which is preliminary data.</text>
</comment>
<dbReference type="PANTHER" id="PTHR43741:SF4">
    <property type="entry name" value="FMN-DEPENDENT NADH:QUINONE OXIDOREDUCTASE"/>
    <property type="match status" value="1"/>
</dbReference>
<feature type="binding site" evidence="6">
    <location>
        <begin position="16"/>
        <end position="18"/>
    </location>
    <ligand>
        <name>FMN</name>
        <dbReference type="ChEBI" id="CHEBI:58210"/>
    </ligand>
</feature>
<name>A0ABW7XBV4_9NOCA</name>
<gene>
    <name evidence="6" type="primary">azoR</name>
    <name evidence="8" type="ORF">ACH49W_35160</name>
</gene>
<feature type="domain" description="Flavodoxin-like fold" evidence="7">
    <location>
        <begin position="3"/>
        <end position="200"/>
    </location>
</feature>
<dbReference type="EC" id="1.7.1.17" evidence="6"/>
<dbReference type="HAMAP" id="MF_01216">
    <property type="entry name" value="Azoreductase_type1"/>
    <property type="match status" value="1"/>
</dbReference>
<evidence type="ECO:0000256" key="2">
    <source>
        <dbReference type="ARBA" id="ARBA00022643"/>
    </source>
</evidence>
<proteinExistence type="inferred from homology"/>
<dbReference type="InterPro" id="IPR050104">
    <property type="entry name" value="FMN-dep_NADH:Q_OxRdtase_AzoR1"/>
</dbReference>
<accession>A0ABW7XBV4</accession>
<comment type="caution">
    <text evidence="6">Lacks conserved residue(s) required for the propagation of feature annotation.</text>
</comment>
<dbReference type="InterPro" id="IPR023048">
    <property type="entry name" value="NADH:quinone_OxRdtase_FMN_depd"/>
</dbReference>
<dbReference type="Pfam" id="PF02525">
    <property type="entry name" value="Flavodoxin_2"/>
    <property type="match status" value="1"/>
</dbReference>
<keyword evidence="1 6" id="KW-0285">Flavoprotein</keyword>
<dbReference type="Gene3D" id="3.40.50.360">
    <property type="match status" value="1"/>
</dbReference>
<comment type="function">
    <text evidence="6">Also exhibits azoreductase activity. Catalyzes the reductive cleavage of the azo bond in aromatic azo compounds to the corresponding amines.</text>
</comment>
<feature type="binding site" evidence="6">
    <location>
        <position position="10"/>
    </location>
    <ligand>
        <name>FMN</name>
        <dbReference type="ChEBI" id="CHEBI:58210"/>
    </ligand>
</feature>
<keyword evidence="2 6" id="KW-0288">FMN</keyword>
<dbReference type="PANTHER" id="PTHR43741">
    <property type="entry name" value="FMN-DEPENDENT NADH-AZOREDUCTASE 1"/>
    <property type="match status" value="1"/>
</dbReference>
<comment type="subunit">
    <text evidence="6">Homodimer.</text>
</comment>
<comment type="similarity">
    <text evidence="6">Belongs to the azoreductase type 1 family.</text>
</comment>
<dbReference type="EC" id="1.6.5.-" evidence="6"/>
<dbReference type="SUPFAM" id="SSF52218">
    <property type="entry name" value="Flavoproteins"/>
    <property type="match status" value="1"/>
</dbReference>
<dbReference type="InterPro" id="IPR029039">
    <property type="entry name" value="Flavoprotein-like_sf"/>
</dbReference>
<evidence type="ECO:0000256" key="1">
    <source>
        <dbReference type="ARBA" id="ARBA00022630"/>
    </source>
</evidence>
<dbReference type="Proteomes" id="UP001611415">
    <property type="component" value="Unassembled WGS sequence"/>
</dbReference>
<comment type="cofactor">
    <cofactor evidence="6">
        <name>FMN</name>
        <dbReference type="ChEBI" id="CHEBI:58210"/>
    </cofactor>
    <text evidence="6">Binds 1 FMN per subunit.</text>
</comment>
<reference evidence="8 9" key="1">
    <citation type="submission" date="2024-10" db="EMBL/GenBank/DDBJ databases">
        <title>The Natural Products Discovery Center: Release of the First 8490 Sequenced Strains for Exploring Actinobacteria Biosynthetic Diversity.</title>
        <authorList>
            <person name="Kalkreuter E."/>
            <person name="Kautsar S.A."/>
            <person name="Yang D."/>
            <person name="Bader C.D."/>
            <person name="Teijaro C.N."/>
            <person name="Fluegel L."/>
            <person name="Davis C.M."/>
            <person name="Simpson J.R."/>
            <person name="Lauterbach L."/>
            <person name="Steele A.D."/>
            <person name="Gui C."/>
            <person name="Meng S."/>
            <person name="Li G."/>
            <person name="Viehrig K."/>
            <person name="Ye F."/>
            <person name="Su P."/>
            <person name="Kiefer A.F."/>
            <person name="Nichols A."/>
            <person name="Cepeda A.J."/>
            <person name="Yan W."/>
            <person name="Fan B."/>
            <person name="Jiang Y."/>
            <person name="Adhikari A."/>
            <person name="Zheng C.-J."/>
            <person name="Schuster L."/>
            <person name="Cowan T.M."/>
            <person name="Smanski M.J."/>
            <person name="Chevrette M.G."/>
            <person name="De Carvalho L.P.S."/>
            <person name="Shen B."/>
        </authorList>
    </citation>
    <scope>NUCLEOTIDE SEQUENCE [LARGE SCALE GENOMIC DNA]</scope>
    <source>
        <strain evidence="8 9">NPDC019275</strain>
    </source>
</reference>
<evidence type="ECO:0000313" key="9">
    <source>
        <dbReference type="Proteomes" id="UP001611415"/>
    </source>
</evidence>
<dbReference type="InterPro" id="IPR003680">
    <property type="entry name" value="Flavodoxin_fold"/>
</dbReference>
<evidence type="ECO:0000313" key="8">
    <source>
        <dbReference type="EMBL" id="MFI2478623.1"/>
    </source>
</evidence>
<keyword evidence="3 6" id="KW-0560">Oxidoreductase</keyword>
<evidence type="ECO:0000259" key="7">
    <source>
        <dbReference type="Pfam" id="PF02525"/>
    </source>
</evidence>